<sequence>MECPLVLLAFLARPRRCKSCALTTSFPEKCFVLPDPRSPNLRPGAVWLRRRTARLCEYRGGYASTRCRKHALTEKIFKKNRRKKMLS</sequence>
<proteinExistence type="predicted"/>
<name>A0A6B0U260_IXORI</name>
<dbReference type="EMBL" id="GIFC01003595">
    <property type="protein sequence ID" value="MXU85678.1"/>
    <property type="molecule type" value="Transcribed_RNA"/>
</dbReference>
<protein>
    <submittedName>
        <fullName evidence="1">Putative secreted protein</fullName>
    </submittedName>
</protein>
<dbReference type="AlphaFoldDB" id="A0A6B0U260"/>
<organism evidence="1">
    <name type="scientific">Ixodes ricinus</name>
    <name type="common">Common tick</name>
    <name type="synonym">Acarus ricinus</name>
    <dbReference type="NCBI Taxonomy" id="34613"/>
    <lineage>
        <taxon>Eukaryota</taxon>
        <taxon>Metazoa</taxon>
        <taxon>Ecdysozoa</taxon>
        <taxon>Arthropoda</taxon>
        <taxon>Chelicerata</taxon>
        <taxon>Arachnida</taxon>
        <taxon>Acari</taxon>
        <taxon>Parasitiformes</taxon>
        <taxon>Ixodida</taxon>
        <taxon>Ixodoidea</taxon>
        <taxon>Ixodidae</taxon>
        <taxon>Ixodinae</taxon>
        <taxon>Ixodes</taxon>
    </lineage>
</organism>
<accession>A0A6B0U260</accession>
<evidence type="ECO:0000313" key="1">
    <source>
        <dbReference type="EMBL" id="MXU85678.1"/>
    </source>
</evidence>
<reference evidence="1" key="1">
    <citation type="submission" date="2019-12" db="EMBL/GenBank/DDBJ databases">
        <title>An insight into the sialome of adult female Ixodes ricinus ticks feeding for 6 days.</title>
        <authorList>
            <person name="Perner J."/>
            <person name="Ribeiro J.M.C."/>
        </authorList>
    </citation>
    <scope>NUCLEOTIDE SEQUENCE</scope>
    <source>
        <strain evidence="1">Semi-engorged</strain>
        <tissue evidence="1">Salivary glands</tissue>
    </source>
</reference>